<dbReference type="EMBL" id="LR796498">
    <property type="protein sequence ID" value="CAB4148840.1"/>
    <property type="molecule type" value="Genomic_DNA"/>
</dbReference>
<accession>A0A6J5MV85</accession>
<reference evidence="1" key="1">
    <citation type="submission" date="2020-04" db="EMBL/GenBank/DDBJ databases">
        <authorList>
            <person name="Chiriac C."/>
            <person name="Salcher M."/>
            <person name="Ghai R."/>
            <person name="Kavagutti S V."/>
        </authorList>
    </citation>
    <scope>NUCLEOTIDE SEQUENCE</scope>
</reference>
<protein>
    <submittedName>
        <fullName evidence="1">Uncharacterized protein</fullName>
    </submittedName>
</protein>
<name>A0A6J5MV85_9CAUD</name>
<organism evidence="1">
    <name type="scientific">uncultured Caudovirales phage</name>
    <dbReference type="NCBI Taxonomy" id="2100421"/>
    <lineage>
        <taxon>Viruses</taxon>
        <taxon>Duplodnaviria</taxon>
        <taxon>Heunggongvirae</taxon>
        <taxon>Uroviricota</taxon>
        <taxon>Caudoviricetes</taxon>
        <taxon>Peduoviridae</taxon>
        <taxon>Maltschvirus</taxon>
        <taxon>Maltschvirus maltsch</taxon>
    </lineage>
</organism>
<proteinExistence type="predicted"/>
<gene>
    <name evidence="1" type="ORF">UFOVP526_28</name>
</gene>
<sequence>MKLKLTTAQQELYSNYQLNGATLDGNTLTIHNVEVFREHLTTLREFLQEQRYTPTQGRERFAAIYLQTKFEKTLANPESAPTSQPVDLTTLLKDTIVYLIGDSEQTFRYVYTNRDGSLHLYGGTTHYKMFRDIHADRLTITRPKSMPKPRDTSVVE</sequence>
<evidence type="ECO:0000313" key="1">
    <source>
        <dbReference type="EMBL" id="CAB4148840.1"/>
    </source>
</evidence>